<feature type="region of interest" description="Disordered" evidence="2">
    <location>
        <begin position="1"/>
        <end position="22"/>
    </location>
</feature>
<evidence type="ECO:0000256" key="2">
    <source>
        <dbReference type="SAM" id="MobiDB-lite"/>
    </source>
</evidence>
<keyword evidence="5" id="KW-1185">Reference proteome</keyword>
<sequence>MGRARGATNDITDRRTHQRAGRPGAWRLAAAAMFAVLVALLCSAVATTPAAGRAGGSGVASVAGFVAEDRRRLSAETERVRSERAALGPGGAASPARPAPSASASPTPSPPAPAPTPEAPAPVPVPDADDPRLRRAELAAQVGLTAVRGPAVTVELDDAARETRGRPLPAGIRSPGPNDLVVHQQDVQAVVNALWAGGAEAMAIMNHRVTPRTAVRCVGNTLLLEGRVYSPPFRISAIGDQTALRGALDGDPGVQLYRDYVAAYGLGYRVVADADLLLPAHSGDPLTGTGPGTG</sequence>
<feature type="region of interest" description="Disordered" evidence="2">
    <location>
        <begin position="74"/>
        <end position="130"/>
    </location>
</feature>
<dbReference type="PANTHER" id="PTHR37313:SF4">
    <property type="entry name" value="CONSERVED MEMBRANE PROTEIN-RELATED"/>
    <property type="match status" value="1"/>
</dbReference>
<evidence type="ECO:0000256" key="3">
    <source>
        <dbReference type="SAM" id="Phobius"/>
    </source>
</evidence>
<dbReference type="InterPro" id="IPR010273">
    <property type="entry name" value="DUF881"/>
</dbReference>
<dbReference type="EMBL" id="MBLM01000163">
    <property type="protein sequence ID" value="OHV29353.1"/>
    <property type="molecule type" value="Genomic_DNA"/>
</dbReference>
<comment type="caution">
    <text evidence="4">The sequence shown here is derived from an EMBL/GenBank/DDBJ whole genome shotgun (WGS) entry which is preliminary data.</text>
</comment>
<feature type="compositionally biased region" description="Pro residues" evidence="2">
    <location>
        <begin position="107"/>
        <end position="125"/>
    </location>
</feature>
<keyword evidence="3" id="KW-0812">Transmembrane</keyword>
<dbReference type="AlphaFoldDB" id="A0A1S1Q376"/>
<dbReference type="Gene3D" id="3.30.70.1880">
    <property type="entry name" value="Protein of unknown function DUF881"/>
    <property type="match status" value="1"/>
</dbReference>
<dbReference type="RefSeq" id="WP_071091018.1">
    <property type="nucleotide sequence ID" value="NZ_MBLM01000163.1"/>
</dbReference>
<evidence type="ECO:0000256" key="1">
    <source>
        <dbReference type="ARBA" id="ARBA00009108"/>
    </source>
</evidence>
<evidence type="ECO:0008006" key="6">
    <source>
        <dbReference type="Google" id="ProtNLM"/>
    </source>
</evidence>
<keyword evidence="3" id="KW-0472">Membrane</keyword>
<dbReference type="GO" id="GO:0005886">
    <property type="term" value="C:plasma membrane"/>
    <property type="evidence" value="ECO:0007669"/>
    <property type="project" value="TreeGrafter"/>
</dbReference>
<organism evidence="4 5">
    <name type="scientific">Parafrankia colletiae</name>
    <dbReference type="NCBI Taxonomy" id="573497"/>
    <lineage>
        <taxon>Bacteria</taxon>
        <taxon>Bacillati</taxon>
        <taxon>Actinomycetota</taxon>
        <taxon>Actinomycetes</taxon>
        <taxon>Frankiales</taxon>
        <taxon>Frankiaceae</taxon>
        <taxon>Parafrankia</taxon>
    </lineage>
</organism>
<feature type="compositionally biased region" description="Basic and acidic residues" evidence="2">
    <location>
        <begin position="74"/>
        <end position="84"/>
    </location>
</feature>
<reference evidence="5" key="1">
    <citation type="submission" date="2016-07" db="EMBL/GenBank/DDBJ databases">
        <title>Sequence Frankia sp. strain CcI1.17.</title>
        <authorList>
            <person name="Ghodhbane-Gtari F."/>
            <person name="Swanson E."/>
            <person name="Gueddou A."/>
            <person name="Morris K."/>
            <person name="Hezbri K."/>
            <person name="Ktari A."/>
            <person name="Nouioui I."/>
            <person name="Abebe-Akele F."/>
            <person name="Simpson S."/>
            <person name="Thomas K."/>
            <person name="Gtari M."/>
            <person name="Tisa L.S."/>
            <person name="Hurst S."/>
        </authorList>
    </citation>
    <scope>NUCLEOTIDE SEQUENCE [LARGE SCALE GENOMIC DNA]</scope>
    <source>
        <strain evidence="5">Cc1.17</strain>
    </source>
</reference>
<keyword evidence="3" id="KW-1133">Transmembrane helix</keyword>
<evidence type="ECO:0000313" key="4">
    <source>
        <dbReference type="EMBL" id="OHV29353.1"/>
    </source>
</evidence>
<protein>
    <recommendedName>
        <fullName evidence="6">DUF881 domain-containing protein</fullName>
    </recommendedName>
</protein>
<dbReference type="Pfam" id="PF05949">
    <property type="entry name" value="DUF881"/>
    <property type="match status" value="1"/>
</dbReference>
<comment type="similarity">
    <text evidence="1">Belongs to the UPF0749 family.</text>
</comment>
<accession>A0A1S1Q376</accession>
<dbReference type="PANTHER" id="PTHR37313">
    <property type="entry name" value="UPF0749 PROTEIN RV1825"/>
    <property type="match status" value="1"/>
</dbReference>
<proteinExistence type="inferred from homology"/>
<name>A0A1S1Q376_9ACTN</name>
<gene>
    <name evidence="4" type="ORF">CC117_08320</name>
</gene>
<evidence type="ECO:0000313" key="5">
    <source>
        <dbReference type="Proteomes" id="UP000179627"/>
    </source>
</evidence>
<dbReference type="OrthoDB" id="3214641at2"/>
<feature type="compositionally biased region" description="Low complexity" evidence="2">
    <location>
        <begin position="92"/>
        <end position="106"/>
    </location>
</feature>
<dbReference type="Proteomes" id="UP000179627">
    <property type="component" value="Unassembled WGS sequence"/>
</dbReference>
<feature type="transmembrane region" description="Helical" evidence="3">
    <location>
        <begin position="24"/>
        <end position="46"/>
    </location>
</feature>